<evidence type="ECO:0000256" key="7">
    <source>
        <dbReference type="ARBA" id="ARBA00022989"/>
    </source>
</evidence>
<name>A0A8J3C168_9ACTN</name>
<sequence length="337" mass="34870">MTQSLTTETRDASPRPPSRRRRLSRLVRDETGVVAVLVLLIVGVGVFRPGFLDPDNLLSTGRNAVYVGLMAAGMVFPLAMREVDLSVGGNFALTMVVGAVLMRDGVPPWLAAPIILLMAAGLGAVNGVITTYARIPSFIVTLATALLFRGIALAFAAGKQIFEVPRESSFFVDLGGRLFGVPSALLVLVLAGVVLTVVFTRTRFGAQVRAVGSNPDAAALTGLPVDRIRIQAMTMSGLAAGLAGTLALAFFLSGDPTLGEGFELTAIAAAIIGGTPLAGGRGSVPGAVVGALILAVVTAALVFFRIPINWTSFATGAVILVAVAADAALRRYRTRTS</sequence>
<keyword evidence="14" id="KW-1185">Reference proteome</keyword>
<evidence type="ECO:0000256" key="9">
    <source>
        <dbReference type="ARBA" id="ARBA00025439"/>
    </source>
</evidence>
<evidence type="ECO:0000256" key="3">
    <source>
        <dbReference type="ARBA" id="ARBA00022448"/>
    </source>
</evidence>
<dbReference type="PANTHER" id="PTHR32196">
    <property type="entry name" value="ABC TRANSPORTER PERMEASE PROTEIN YPHD-RELATED-RELATED"/>
    <property type="match status" value="1"/>
</dbReference>
<feature type="transmembrane region" description="Helical" evidence="12">
    <location>
        <begin position="31"/>
        <end position="51"/>
    </location>
</feature>
<keyword evidence="5" id="KW-0997">Cell inner membrane</keyword>
<keyword evidence="8 12" id="KW-0472">Membrane</keyword>
<feature type="transmembrane region" description="Helical" evidence="12">
    <location>
        <begin position="138"/>
        <end position="158"/>
    </location>
</feature>
<evidence type="ECO:0000256" key="10">
    <source>
        <dbReference type="ARBA" id="ARBA00039382"/>
    </source>
</evidence>
<feature type="region of interest" description="Disordered" evidence="11">
    <location>
        <begin position="1"/>
        <end position="21"/>
    </location>
</feature>
<evidence type="ECO:0000256" key="5">
    <source>
        <dbReference type="ARBA" id="ARBA00022519"/>
    </source>
</evidence>
<comment type="subcellular location">
    <subcellularLocation>
        <location evidence="1">Cell membrane</location>
        <topology evidence="1">Multi-pass membrane protein</topology>
    </subcellularLocation>
</comment>
<keyword evidence="4" id="KW-1003">Cell membrane</keyword>
<evidence type="ECO:0000256" key="12">
    <source>
        <dbReference type="SAM" id="Phobius"/>
    </source>
</evidence>
<dbReference type="AlphaFoldDB" id="A0A8J3C168"/>
<feature type="transmembrane region" description="Helical" evidence="12">
    <location>
        <begin position="109"/>
        <end position="129"/>
    </location>
</feature>
<feature type="transmembrane region" description="Helical" evidence="12">
    <location>
        <begin position="232"/>
        <end position="252"/>
    </location>
</feature>
<evidence type="ECO:0000256" key="6">
    <source>
        <dbReference type="ARBA" id="ARBA00022692"/>
    </source>
</evidence>
<evidence type="ECO:0000256" key="11">
    <source>
        <dbReference type="SAM" id="MobiDB-lite"/>
    </source>
</evidence>
<feature type="transmembrane region" description="Helical" evidence="12">
    <location>
        <begin position="87"/>
        <end position="103"/>
    </location>
</feature>
<feature type="transmembrane region" description="Helical" evidence="12">
    <location>
        <begin position="310"/>
        <end position="329"/>
    </location>
</feature>
<dbReference type="GO" id="GO:0005886">
    <property type="term" value="C:plasma membrane"/>
    <property type="evidence" value="ECO:0007669"/>
    <property type="project" value="UniProtKB-SubCell"/>
</dbReference>
<evidence type="ECO:0000256" key="2">
    <source>
        <dbReference type="ARBA" id="ARBA00011262"/>
    </source>
</evidence>
<evidence type="ECO:0000256" key="4">
    <source>
        <dbReference type="ARBA" id="ARBA00022475"/>
    </source>
</evidence>
<accession>A0A8J3C168</accession>
<proteinExistence type="predicted"/>
<reference evidence="13" key="2">
    <citation type="submission" date="2020-09" db="EMBL/GenBank/DDBJ databases">
        <authorList>
            <person name="Sun Q."/>
            <person name="Zhou Y."/>
        </authorList>
    </citation>
    <scope>NUCLEOTIDE SEQUENCE</scope>
    <source>
        <strain evidence="13">CGMCC 4.7299</strain>
    </source>
</reference>
<evidence type="ECO:0000256" key="1">
    <source>
        <dbReference type="ARBA" id="ARBA00004651"/>
    </source>
</evidence>
<gene>
    <name evidence="13" type="ORF">GCM10012284_38520</name>
</gene>
<feature type="transmembrane region" description="Helical" evidence="12">
    <location>
        <begin position="178"/>
        <end position="199"/>
    </location>
</feature>
<comment type="function">
    <text evidence="9">Part of the ABC transporter complex LsrABCD involved in autoinducer 2 (AI-2) import. Probably responsible for the translocation of the substrate across the membrane.</text>
</comment>
<dbReference type="EMBL" id="BMMX01000017">
    <property type="protein sequence ID" value="GGL00402.1"/>
    <property type="molecule type" value="Genomic_DNA"/>
</dbReference>
<evidence type="ECO:0000313" key="14">
    <source>
        <dbReference type="Proteomes" id="UP000656042"/>
    </source>
</evidence>
<evidence type="ECO:0000256" key="8">
    <source>
        <dbReference type="ARBA" id="ARBA00023136"/>
    </source>
</evidence>
<feature type="transmembrane region" description="Helical" evidence="12">
    <location>
        <begin position="63"/>
        <end position="80"/>
    </location>
</feature>
<dbReference type="InterPro" id="IPR001851">
    <property type="entry name" value="ABC_transp_permease"/>
</dbReference>
<keyword evidence="7 12" id="KW-1133">Transmembrane helix</keyword>
<dbReference type="Proteomes" id="UP000656042">
    <property type="component" value="Unassembled WGS sequence"/>
</dbReference>
<feature type="transmembrane region" description="Helical" evidence="12">
    <location>
        <begin position="284"/>
        <end position="304"/>
    </location>
</feature>
<dbReference type="GO" id="GO:0022857">
    <property type="term" value="F:transmembrane transporter activity"/>
    <property type="evidence" value="ECO:0007669"/>
    <property type="project" value="InterPro"/>
</dbReference>
<dbReference type="CDD" id="cd06579">
    <property type="entry name" value="TM_PBP1_transp_AraH_like"/>
    <property type="match status" value="1"/>
</dbReference>
<keyword evidence="6 12" id="KW-0812">Transmembrane</keyword>
<comment type="subunit">
    <text evidence="2">The complex is composed of two ATP-binding proteins (LsrA), two transmembrane proteins (LsrC and LsrD) and a solute-binding protein (LsrB).</text>
</comment>
<evidence type="ECO:0000313" key="13">
    <source>
        <dbReference type="EMBL" id="GGL00402.1"/>
    </source>
</evidence>
<feature type="transmembrane region" description="Helical" evidence="12">
    <location>
        <begin position="258"/>
        <end position="277"/>
    </location>
</feature>
<reference evidence="13" key="1">
    <citation type="journal article" date="2014" name="Int. J. Syst. Evol. Microbiol.">
        <title>Complete genome sequence of Corynebacterium casei LMG S-19264T (=DSM 44701T), isolated from a smear-ripened cheese.</title>
        <authorList>
            <consortium name="US DOE Joint Genome Institute (JGI-PGF)"/>
            <person name="Walter F."/>
            <person name="Albersmeier A."/>
            <person name="Kalinowski J."/>
            <person name="Ruckert C."/>
        </authorList>
    </citation>
    <scope>NUCLEOTIDE SEQUENCE</scope>
    <source>
        <strain evidence="13">CGMCC 4.7299</strain>
    </source>
</reference>
<keyword evidence="3" id="KW-0813">Transport</keyword>
<dbReference type="PANTHER" id="PTHR32196:SF29">
    <property type="entry name" value="AUTOINDUCER 2 IMPORT SYSTEM PERMEASE PROTEIN LSRC"/>
    <property type="match status" value="1"/>
</dbReference>
<dbReference type="RefSeq" id="WP_189080627.1">
    <property type="nucleotide sequence ID" value="NZ_BMMX01000017.1"/>
</dbReference>
<protein>
    <recommendedName>
        <fullName evidence="10">Autoinducer 2 import system permease protein LsrC</fullName>
    </recommendedName>
</protein>
<comment type="caution">
    <text evidence="13">The sequence shown here is derived from an EMBL/GenBank/DDBJ whole genome shotgun (WGS) entry which is preliminary data.</text>
</comment>
<organism evidence="13 14">
    <name type="scientific">Mangrovihabitans endophyticus</name>
    <dbReference type="NCBI Taxonomy" id="1751298"/>
    <lineage>
        <taxon>Bacteria</taxon>
        <taxon>Bacillati</taxon>
        <taxon>Actinomycetota</taxon>
        <taxon>Actinomycetes</taxon>
        <taxon>Micromonosporales</taxon>
        <taxon>Micromonosporaceae</taxon>
        <taxon>Mangrovihabitans</taxon>
    </lineage>
</organism>
<dbReference type="Pfam" id="PF02653">
    <property type="entry name" value="BPD_transp_2"/>
    <property type="match status" value="1"/>
</dbReference>